<dbReference type="Proteomes" id="UP000077202">
    <property type="component" value="Unassembled WGS sequence"/>
</dbReference>
<evidence type="ECO:0000256" key="5">
    <source>
        <dbReference type="ARBA" id="ARBA00023242"/>
    </source>
</evidence>
<dbReference type="SMART" id="SM00380">
    <property type="entry name" value="AP2"/>
    <property type="match status" value="1"/>
</dbReference>
<dbReference type="GO" id="GO:0003677">
    <property type="term" value="F:DNA binding"/>
    <property type="evidence" value="ECO:0007669"/>
    <property type="project" value="UniProtKB-KW"/>
</dbReference>
<keyword evidence="3" id="KW-0238">DNA-binding</keyword>
<dbReference type="PROSITE" id="PS51032">
    <property type="entry name" value="AP2_ERF"/>
    <property type="match status" value="1"/>
</dbReference>
<evidence type="ECO:0000313" key="9">
    <source>
        <dbReference type="Proteomes" id="UP000077202"/>
    </source>
</evidence>
<proteinExistence type="predicted"/>
<feature type="compositionally biased region" description="Low complexity" evidence="6">
    <location>
        <begin position="75"/>
        <end position="95"/>
    </location>
</feature>
<evidence type="ECO:0000259" key="7">
    <source>
        <dbReference type="PROSITE" id="PS51032"/>
    </source>
</evidence>
<accession>A0A176W174</accession>
<evidence type="ECO:0000256" key="2">
    <source>
        <dbReference type="ARBA" id="ARBA00023015"/>
    </source>
</evidence>
<dbReference type="FunFam" id="3.30.730.10:FF:000001">
    <property type="entry name" value="Ethylene-responsive transcription factor 2"/>
    <property type="match status" value="1"/>
</dbReference>
<dbReference type="PRINTS" id="PR00367">
    <property type="entry name" value="ETHRSPELEMNT"/>
</dbReference>
<reference evidence="8" key="1">
    <citation type="submission" date="2016-03" db="EMBL/GenBank/DDBJ databases">
        <title>Mechanisms controlling the formation of the plant cell surface in tip-growing cells are functionally conserved among land plants.</title>
        <authorList>
            <person name="Honkanen S."/>
            <person name="Jones V.A."/>
            <person name="Morieri G."/>
            <person name="Champion C."/>
            <person name="Hetherington A.J."/>
            <person name="Kelly S."/>
            <person name="Saint-Marcoux D."/>
            <person name="Proust H."/>
            <person name="Prescott H."/>
            <person name="Dolan L."/>
        </authorList>
    </citation>
    <scope>NUCLEOTIDE SEQUENCE [LARGE SCALE GENOMIC DNA]</scope>
    <source>
        <tissue evidence="8">Whole gametophyte</tissue>
    </source>
</reference>
<feature type="compositionally biased region" description="Polar residues" evidence="6">
    <location>
        <begin position="190"/>
        <end position="199"/>
    </location>
</feature>
<dbReference type="Gene3D" id="3.30.730.10">
    <property type="entry name" value="AP2/ERF domain"/>
    <property type="match status" value="1"/>
</dbReference>
<feature type="compositionally biased region" description="Low complexity" evidence="6">
    <location>
        <begin position="362"/>
        <end position="379"/>
    </location>
</feature>
<feature type="compositionally biased region" description="Low complexity" evidence="6">
    <location>
        <begin position="390"/>
        <end position="402"/>
    </location>
</feature>
<dbReference type="PANTHER" id="PTHR31190:SF181">
    <property type="entry name" value="OS02G0764700 PROTEIN"/>
    <property type="match status" value="1"/>
</dbReference>
<dbReference type="InterPro" id="IPR036955">
    <property type="entry name" value="AP2/ERF_dom_sf"/>
</dbReference>
<name>A0A176W174_MARPO</name>
<dbReference type="EMBL" id="LVLJ01002098">
    <property type="protein sequence ID" value="OAE26814.1"/>
    <property type="molecule type" value="Genomic_DNA"/>
</dbReference>
<dbReference type="GO" id="GO:0003700">
    <property type="term" value="F:DNA-binding transcription factor activity"/>
    <property type="evidence" value="ECO:0007669"/>
    <property type="project" value="InterPro"/>
</dbReference>
<evidence type="ECO:0000256" key="4">
    <source>
        <dbReference type="ARBA" id="ARBA00023163"/>
    </source>
</evidence>
<dbReference type="GO" id="GO:0009873">
    <property type="term" value="P:ethylene-activated signaling pathway"/>
    <property type="evidence" value="ECO:0007669"/>
    <property type="project" value="InterPro"/>
</dbReference>
<evidence type="ECO:0000256" key="6">
    <source>
        <dbReference type="SAM" id="MobiDB-lite"/>
    </source>
</evidence>
<comment type="subcellular location">
    <subcellularLocation>
        <location evidence="1">Nucleus</location>
    </subcellularLocation>
</comment>
<keyword evidence="2" id="KW-0805">Transcription regulation</keyword>
<keyword evidence="5" id="KW-0539">Nucleus</keyword>
<dbReference type="InterPro" id="IPR001471">
    <property type="entry name" value="AP2/ERF_dom"/>
</dbReference>
<dbReference type="Pfam" id="PF00847">
    <property type="entry name" value="AP2"/>
    <property type="match status" value="1"/>
</dbReference>
<evidence type="ECO:0000256" key="1">
    <source>
        <dbReference type="ARBA" id="ARBA00004123"/>
    </source>
</evidence>
<evidence type="ECO:0000313" key="8">
    <source>
        <dbReference type="EMBL" id="OAE26814.1"/>
    </source>
</evidence>
<dbReference type="InterPro" id="IPR044808">
    <property type="entry name" value="ERF_plant"/>
</dbReference>
<organism evidence="8 9">
    <name type="scientific">Marchantia polymorpha subsp. ruderalis</name>
    <dbReference type="NCBI Taxonomy" id="1480154"/>
    <lineage>
        <taxon>Eukaryota</taxon>
        <taxon>Viridiplantae</taxon>
        <taxon>Streptophyta</taxon>
        <taxon>Embryophyta</taxon>
        <taxon>Marchantiophyta</taxon>
        <taxon>Marchantiopsida</taxon>
        <taxon>Marchantiidae</taxon>
        <taxon>Marchantiales</taxon>
        <taxon>Marchantiaceae</taxon>
        <taxon>Marchantia</taxon>
    </lineage>
</organism>
<keyword evidence="4" id="KW-0804">Transcription</keyword>
<dbReference type="PANTHER" id="PTHR31190">
    <property type="entry name" value="DNA-BINDING DOMAIN"/>
    <property type="match status" value="1"/>
</dbReference>
<feature type="region of interest" description="Disordered" evidence="6">
    <location>
        <begin position="190"/>
        <end position="256"/>
    </location>
</feature>
<feature type="region of interest" description="Disordered" evidence="6">
    <location>
        <begin position="67"/>
        <end position="100"/>
    </location>
</feature>
<evidence type="ECO:0000256" key="3">
    <source>
        <dbReference type="ARBA" id="ARBA00023125"/>
    </source>
</evidence>
<dbReference type="AlphaFoldDB" id="A0A176W174"/>
<feature type="region of interest" description="Disordered" evidence="6">
    <location>
        <begin position="362"/>
        <end position="402"/>
    </location>
</feature>
<dbReference type="InterPro" id="IPR016177">
    <property type="entry name" value="DNA-bd_dom_sf"/>
</dbReference>
<protein>
    <recommendedName>
        <fullName evidence="7">AP2/ERF domain-containing protein</fullName>
    </recommendedName>
</protein>
<dbReference type="SUPFAM" id="SSF54171">
    <property type="entry name" value="DNA-binding domain"/>
    <property type="match status" value="1"/>
</dbReference>
<sequence>MYGAFTGLRNWQNRWAYDGPSDCVVVSPRSQQRQEIGLVYRDLRFELRENRKIPFEGEGAGRDMEDSLLEDAESAAPEAHLQQAQQQQKGNRQWARPAQQAPMQTLYEGCAASMGQWNSLGDPEFLNYAPTLNAVSGLETIEGVSSTMVIRAAAAAAPLPRFAGATSNLGAGDDNLSDLQTIQGFSNWSAANSGDQNRISGGGWTFGGLHQAGAAPEESTASDARNSARRVGRADSMSSYSSADSTSELQAPSGPGEGVLPRGVVWCGDPLFVEGPGVRCREEKSSAVEESASAAKRKKFRGVRQRAWGKWAAEIRHPKKATRVWLGTYDTPEEAARAYDKAAIDFRGQRAKLNFPDSVGPVPGSAAAAQAANVPRRVPSLPSDARKDSISSPAAPKSAAAAPPHAATATVIAAAAAVSVPMPPQQVQQHQQQQQIVYSSQFSINTDVWSRDENDMISGGSQWPSLTLDVNCDWRGSEVPSVATSSWRTLAEEGTLEKASTSMIPVVASAAMQLTRPEWQQAAGAGGAGLAQNALDLILAQQLQQQQRRSVLDNPSIDSRFQNLTVHVQASPLAPNQASDLLPAAVAAAAAADASFDLENFIEEAVQRPLSDHIPTSQYMTAERNFSSGLFWNYDQDAQHHDHPPA</sequence>
<comment type="caution">
    <text evidence="8">The sequence shown here is derived from an EMBL/GenBank/DDBJ whole genome shotgun (WGS) entry which is preliminary data.</text>
</comment>
<keyword evidence="9" id="KW-1185">Reference proteome</keyword>
<dbReference type="GO" id="GO:0005634">
    <property type="term" value="C:nucleus"/>
    <property type="evidence" value="ECO:0007669"/>
    <property type="project" value="UniProtKB-SubCell"/>
</dbReference>
<gene>
    <name evidence="8" type="ORF">AXG93_215s1110</name>
</gene>
<feature type="compositionally biased region" description="Low complexity" evidence="6">
    <location>
        <begin position="236"/>
        <end position="247"/>
    </location>
</feature>
<feature type="domain" description="AP2/ERF" evidence="7">
    <location>
        <begin position="299"/>
        <end position="356"/>
    </location>
</feature>
<dbReference type="CDD" id="cd00018">
    <property type="entry name" value="AP2"/>
    <property type="match status" value="1"/>
</dbReference>